<organism evidence="3">
    <name type="scientific">Spongospora subterranea</name>
    <dbReference type="NCBI Taxonomy" id="70186"/>
    <lineage>
        <taxon>Eukaryota</taxon>
        <taxon>Sar</taxon>
        <taxon>Rhizaria</taxon>
        <taxon>Endomyxa</taxon>
        <taxon>Phytomyxea</taxon>
        <taxon>Plasmodiophorida</taxon>
        <taxon>Plasmodiophoridae</taxon>
        <taxon>Spongospora</taxon>
    </lineage>
</organism>
<dbReference type="Pfam" id="PF13516">
    <property type="entry name" value="LRR_6"/>
    <property type="match status" value="1"/>
</dbReference>
<dbReference type="Pfam" id="PF13855">
    <property type="entry name" value="LRR_8"/>
    <property type="match status" value="1"/>
</dbReference>
<dbReference type="SMART" id="SM00365">
    <property type="entry name" value="LRR_SD22"/>
    <property type="match status" value="7"/>
</dbReference>
<sequence>RILGILPRRLVVPSSCLRSASYRERGLLDIHPLHHVLPMTNRINQAVRLGDPQSGPVLNDDPGSKSNRKLLKGAIVARLSTKTQTFPGQQMIPVVLRKESQRLSQPERLTLDGKGMLVCPSFEKEDQLQLLSFENNFIRYIERLSLFNLIYLDFHNNNLQAISGLNEVPLLRVLLLGKNNISVIENLNCVPLLDVLDLQCNHITKIENIQQLKSLRVLNLESNRIEKIAKVSGMAALTELNLAHNHVSQCSPLRGLPRLKRLFLSHNRIDKISVIDEIVKIVTLKELTLKWNTITNDGLLMQHILVSLPELTSFDVWSVQGRPDTAAIPYWPEIVVTDNGASDHSSFDANEKIPSPPGPVLKAYSKPESWSSTSQKIQIWWDKHQNSIDISQDKDVPSYYKFQDNKSKLTIFGFGFQALELDCASDCTTLSFNYISFGNIIEYFTTIVTWPNLRRLEFSHNNICSFLDLEELSVFTGVTEVCIMNNPILTAPLHRSYIIFVMKTITSYNDVVVTSHHRDLAVLRFSRRWPRCSSSVMRTKPVLPRPTTRVFERTTAQESFFINVCRCDEISLTNSVNSRPAIDKILSMASAITKYRIPVFDRLWSKIITSFTEQSLKHRAQQRVAVYSKNQLSAYIKPD</sequence>
<accession>A0A0H5REK2</accession>
<evidence type="ECO:0008006" key="4">
    <source>
        <dbReference type="Google" id="ProtNLM"/>
    </source>
</evidence>
<keyword evidence="1" id="KW-0433">Leucine-rich repeat</keyword>
<dbReference type="EMBL" id="HACM01011520">
    <property type="protein sequence ID" value="CRZ11962.1"/>
    <property type="molecule type" value="Transcribed_RNA"/>
</dbReference>
<feature type="non-terminal residue" evidence="3">
    <location>
        <position position="1"/>
    </location>
</feature>
<dbReference type="PANTHER" id="PTHR45973:SF8">
    <property type="entry name" value="LEUCINE-RICH REPEAT-CONTAINING PROTEIN 49"/>
    <property type="match status" value="1"/>
</dbReference>
<dbReference type="PROSITE" id="PS51450">
    <property type="entry name" value="LRR"/>
    <property type="match status" value="7"/>
</dbReference>
<dbReference type="AlphaFoldDB" id="A0A0H5REK2"/>
<reference evidence="3" key="1">
    <citation type="submission" date="2015-04" db="EMBL/GenBank/DDBJ databases">
        <title>The genome sequence of the plant pathogenic Rhizarian Plasmodiophora brassicae reveals insights in its biotrophic life cycle and the origin of chitin synthesis.</title>
        <authorList>
            <person name="Schwelm A."/>
            <person name="Fogelqvist J."/>
            <person name="Knaust A."/>
            <person name="Julke S."/>
            <person name="Lilja T."/>
            <person name="Dhandapani V."/>
            <person name="Bonilla-Rosso G."/>
            <person name="Karlsson M."/>
            <person name="Shevchenko A."/>
            <person name="Choi S.R."/>
            <person name="Kim H.G."/>
            <person name="Park J.Y."/>
            <person name="Lim Y.P."/>
            <person name="Ludwig-Muller J."/>
            <person name="Dixelius C."/>
        </authorList>
    </citation>
    <scope>NUCLEOTIDE SEQUENCE</scope>
    <source>
        <tissue evidence="3">Potato root galls</tissue>
    </source>
</reference>
<dbReference type="InterPro" id="IPR003591">
    <property type="entry name" value="Leu-rich_rpt_typical-subtyp"/>
</dbReference>
<proteinExistence type="predicted"/>
<dbReference type="SUPFAM" id="SSF52058">
    <property type="entry name" value="L domain-like"/>
    <property type="match status" value="1"/>
</dbReference>
<dbReference type="Gene3D" id="3.80.10.10">
    <property type="entry name" value="Ribonuclease Inhibitor"/>
    <property type="match status" value="3"/>
</dbReference>
<dbReference type="PANTHER" id="PTHR45973">
    <property type="entry name" value="PROTEIN PHOSPHATASE 1 REGULATORY SUBUNIT SDS22-RELATED"/>
    <property type="match status" value="1"/>
</dbReference>
<evidence type="ECO:0000313" key="3">
    <source>
        <dbReference type="EMBL" id="CRZ11962.1"/>
    </source>
</evidence>
<dbReference type="SMART" id="SM00369">
    <property type="entry name" value="LRR_TYP"/>
    <property type="match status" value="3"/>
</dbReference>
<protein>
    <recommendedName>
        <fullName evidence="4">U2A'/phosphoprotein 32 family A C-terminal domain-containing protein</fullName>
    </recommendedName>
</protein>
<dbReference type="InterPro" id="IPR032675">
    <property type="entry name" value="LRR_dom_sf"/>
</dbReference>
<dbReference type="InterPro" id="IPR001611">
    <property type="entry name" value="Leu-rich_rpt"/>
</dbReference>
<keyword evidence="2" id="KW-0677">Repeat</keyword>
<dbReference type="InterPro" id="IPR050576">
    <property type="entry name" value="Cilia_flagella_integrity"/>
</dbReference>
<evidence type="ECO:0000256" key="1">
    <source>
        <dbReference type="ARBA" id="ARBA00022614"/>
    </source>
</evidence>
<name>A0A0H5REK2_9EUKA</name>
<evidence type="ECO:0000256" key="2">
    <source>
        <dbReference type="ARBA" id="ARBA00022737"/>
    </source>
</evidence>